<evidence type="ECO:0008006" key="3">
    <source>
        <dbReference type="Google" id="ProtNLM"/>
    </source>
</evidence>
<dbReference type="Proteomes" id="UP000053820">
    <property type="component" value="Unassembled WGS sequence"/>
</dbReference>
<evidence type="ECO:0000313" key="1">
    <source>
        <dbReference type="EMBL" id="KIJ63742.1"/>
    </source>
</evidence>
<evidence type="ECO:0000313" key="2">
    <source>
        <dbReference type="Proteomes" id="UP000053820"/>
    </source>
</evidence>
<accession>A0A0C9WEY8</accession>
<dbReference type="HOGENOM" id="CLU_083074_0_0_1"/>
<sequence length="209" mass="23944">LASEDSASWIKSDRIRNSLISELGIQAVVRGRLYPILVPYLPIAANPEDPWFLREIEEENGLEAGVLDSGRWVKPKERRAQSQRVAHAMLYFCDAMAANILIRNGIYFRQEKFFPRKDKREALCCVRCQLWGHIAKDCKADHDTCGTCGDKHRTSECCNPNKLYCVSCKSKDHASYHRGCKEFLKRCAALDAKLPENLMPYYPTDAEWT</sequence>
<dbReference type="EMBL" id="KN839849">
    <property type="protein sequence ID" value="KIJ63742.1"/>
    <property type="molecule type" value="Genomic_DNA"/>
</dbReference>
<keyword evidence="2" id="KW-1185">Reference proteome</keyword>
<feature type="non-terminal residue" evidence="1">
    <location>
        <position position="209"/>
    </location>
</feature>
<name>A0A0C9WEY8_9AGAM</name>
<feature type="non-terminal residue" evidence="1">
    <location>
        <position position="1"/>
    </location>
</feature>
<gene>
    <name evidence="1" type="ORF">HYDPIDRAFT_65038</name>
</gene>
<dbReference type="OrthoDB" id="4230923at2759"/>
<reference evidence="1 2" key="1">
    <citation type="submission" date="2014-04" db="EMBL/GenBank/DDBJ databases">
        <title>Evolutionary Origins and Diversification of the Mycorrhizal Mutualists.</title>
        <authorList>
            <consortium name="DOE Joint Genome Institute"/>
            <consortium name="Mycorrhizal Genomics Consortium"/>
            <person name="Kohler A."/>
            <person name="Kuo A."/>
            <person name="Nagy L.G."/>
            <person name="Floudas D."/>
            <person name="Copeland A."/>
            <person name="Barry K.W."/>
            <person name="Cichocki N."/>
            <person name="Veneault-Fourrey C."/>
            <person name="LaButti K."/>
            <person name="Lindquist E.A."/>
            <person name="Lipzen A."/>
            <person name="Lundell T."/>
            <person name="Morin E."/>
            <person name="Murat C."/>
            <person name="Riley R."/>
            <person name="Ohm R."/>
            <person name="Sun H."/>
            <person name="Tunlid A."/>
            <person name="Henrissat B."/>
            <person name="Grigoriev I.V."/>
            <person name="Hibbett D.S."/>
            <person name="Martin F."/>
        </authorList>
    </citation>
    <scope>NUCLEOTIDE SEQUENCE [LARGE SCALE GENOMIC DNA]</scope>
    <source>
        <strain evidence="1 2">MD-312</strain>
    </source>
</reference>
<dbReference type="AlphaFoldDB" id="A0A0C9WEY8"/>
<protein>
    <recommendedName>
        <fullName evidence="3">CCHC-type domain-containing protein</fullName>
    </recommendedName>
</protein>
<organism evidence="1 2">
    <name type="scientific">Hydnomerulius pinastri MD-312</name>
    <dbReference type="NCBI Taxonomy" id="994086"/>
    <lineage>
        <taxon>Eukaryota</taxon>
        <taxon>Fungi</taxon>
        <taxon>Dikarya</taxon>
        <taxon>Basidiomycota</taxon>
        <taxon>Agaricomycotina</taxon>
        <taxon>Agaricomycetes</taxon>
        <taxon>Agaricomycetidae</taxon>
        <taxon>Boletales</taxon>
        <taxon>Boletales incertae sedis</taxon>
        <taxon>Leucogyrophana</taxon>
    </lineage>
</organism>
<proteinExistence type="predicted"/>